<protein>
    <recommendedName>
        <fullName evidence="1">BRCT domain-containing protein</fullName>
    </recommendedName>
</protein>
<dbReference type="SUPFAM" id="SSF52113">
    <property type="entry name" value="BRCT domain"/>
    <property type="match status" value="1"/>
</dbReference>
<dbReference type="InterPro" id="IPR001357">
    <property type="entry name" value="BRCT_dom"/>
</dbReference>
<gene>
    <name evidence="2" type="ORF">S01H1_07098</name>
</gene>
<organism evidence="2">
    <name type="scientific">marine sediment metagenome</name>
    <dbReference type="NCBI Taxonomy" id="412755"/>
    <lineage>
        <taxon>unclassified sequences</taxon>
        <taxon>metagenomes</taxon>
        <taxon>ecological metagenomes</taxon>
    </lineage>
</organism>
<dbReference type="Pfam" id="PF00533">
    <property type="entry name" value="BRCT"/>
    <property type="match status" value="1"/>
</dbReference>
<reference evidence="2" key="1">
    <citation type="journal article" date="2014" name="Front. Microbiol.">
        <title>High frequency of phylogenetically diverse reductive dehalogenase-homologous genes in deep subseafloor sedimentary metagenomes.</title>
        <authorList>
            <person name="Kawai M."/>
            <person name="Futagami T."/>
            <person name="Toyoda A."/>
            <person name="Takaki Y."/>
            <person name="Nishi S."/>
            <person name="Hori S."/>
            <person name="Arai W."/>
            <person name="Tsubouchi T."/>
            <person name="Morono Y."/>
            <person name="Uchiyama I."/>
            <person name="Ito T."/>
            <person name="Fujiyama A."/>
            <person name="Inagaki F."/>
            <person name="Takami H."/>
        </authorList>
    </citation>
    <scope>NUCLEOTIDE SEQUENCE</scope>
    <source>
        <strain evidence="2">Expedition CK06-06</strain>
    </source>
</reference>
<dbReference type="Gene3D" id="3.40.50.10190">
    <property type="entry name" value="BRCT domain"/>
    <property type="match status" value="1"/>
</dbReference>
<evidence type="ECO:0000313" key="2">
    <source>
        <dbReference type="EMBL" id="GAF85100.1"/>
    </source>
</evidence>
<name>X0U9D5_9ZZZZ</name>
<dbReference type="EMBL" id="BARS01003662">
    <property type="protein sequence ID" value="GAF85100.1"/>
    <property type="molecule type" value="Genomic_DNA"/>
</dbReference>
<dbReference type="InterPro" id="IPR036420">
    <property type="entry name" value="BRCT_dom_sf"/>
</dbReference>
<feature type="domain" description="BRCT" evidence="1">
    <location>
        <begin position="14"/>
        <end position="77"/>
    </location>
</feature>
<proteinExistence type="predicted"/>
<accession>X0U9D5</accession>
<dbReference type="AlphaFoldDB" id="X0U9D5"/>
<comment type="caution">
    <text evidence="2">The sequence shown here is derived from an EMBL/GenBank/DDBJ whole genome shotgun (WGS) entry which is preliminary data.</text>
</comment>
<evidence type="ECO:0000259" key="1">
    <source>
        <dbReference type="Pfam" id="PF00533"/>
    </source>
</evidence>
<sequence length="84" mass="9305">MSFKQQIKTGTNKMNVAITGIFQAITRHELKDQIKDSDYDYSSVVNQNTAMLITGSESEGSKLSKALEMGVNVISEDDYIKAVK</sequence>